<dbReference type="EMBL" id="JANJYJ010000003">
    <property type="protein sequence ID" value="KAK3222795.1"/>
    <property type="molecule type" value="Genomic_DNA"/>
</dbReference>
<dbReference type="PROSITE" id="PS50102">
    <property type="entry name" value="RRM"/>
    <property type="match status" value="1"/>
</dbReference>
<comment type="caution">
    <text evidence="3">The sequence shown here is derived from an EMBL/GenBank/DDBJ whole genome shotgun (WGS) entry which is preliminary data.</text>
</comment>
<protein>
    <recommendedName>
        <fullName evidence="2">RRM domain-containing protein</fullName>
    </recommendedName>
</protein>
<keyword evidence="4" id="KW-1185">Reference proteome</keyword>
<dbReference type="InterPro" id="IPR035979">
    <property type="entry name" value="RBD_domain_sf"/>
</dbReference>
<dbReference type="AlphaFoldDB" id="A0AAE0AS90"/>
<dbReference type="PANTHER" id="PTHR34427:SF5">
    <property type="entry name" value="DUF4283 DOMAIN-CONTAINING PROTEIN"/>
    <property type="match status" value="1"/>
</dbReference>
<evidence type="ECO:0000313" key="4">
    <source>
        <dbReference type="Proteomes" id="UP001281410"/>
    </source>
</evidence>
<name>A0AAE0AS90_9ROSI</name>
<dbReference type="Gene3D" id="3.30.70.330">
    <property type="match status" value="1"/>
</dbReference>
<dbReference type="CDD" id="cd00590">
    <property type="entry name" value="RRM_SF"/>
    <property type="match status" value="1"/>
</dbReference>
<keyword evidence="1" id="KW-0694">RNA-binding</keyword>
<evidence type="ECO:0000256" key="1">
    <source>
        <dbReference type="PROSITE-ProRule" id="PRU00176"/>
    </source>
</evidence>
<dbReference type="InterPro" id="IPR012677">
    <property type="entry name" value="Nucleotide-bd_a/b_plait_sf"/>
</dbReference>
<proteinExistence type="predicted"/>
<accession>A0AAE0AS90</accession>
<evidence type="ECO:0000313" key="3">
    <source>
        <dbReference type="EMBL" id="KAK3222795.1"/>
    </source>
</evidence>
<dbReference type="PANTHER" id="PTHR34427">
    <property type="entry name" value="DUF4283 DOMAIN PROTEIN"/>
    <property type="match status" value="1"/>
</dbReference>
<dbReference type="GO" id="GO:0003723">
    <property type="term" value="F:RNA binding"/>
    <property type="evidence" value="ECO:0007669"/>
    <property type="project" value="UniProtKB-UniRule"/>
</dbReference>
<sequence length="438" mass="49179">MGIFKTFGLVLDVFVSTKSSSRRSRFAFILFASIDEASKVARLTDGLHIVGWPIVAKVATFGWNNRRNGLPNDDSLKGGFATKSYRGIFRSEDKREKSSSFVEVIRGDKHKTVPGLKEDNVDTMEMFWDGSKLEADWLSKCAVGVLKGFDNVSSVNYRLINRGVSFSVSYLGDKFILWKFESEDDCLDFINNRFYWDDCFSLMEKWLFSLIARARPIWINFSVVPLSCWNSEFFMKLGRLIGHPLAIHEGTLLRRRLDIWRLLVLIQFGFRCPSKIKVAGGYKSFILTVEEDTSQVPCFWVEDFLWLKKDYQDISSYEQNTDAGGHEALKGVRHKSTVSKIQISSKNVGRVGSRQPKTRDTVAIKQIGSIVDVGRAMATGQIITKEKKVSKGVGELCISKNALGGRCSGRKAVNVDKGLILSLTGATLNFDLLRGGIA</sequence>
<gene>
    <name evidence="3" type="ORF">Dsin_009820</name>
</gene>
<evidence type="ECO:0000259" key="2">
    <source>
        <dbReference type="PROSITE" id="PS50102"/>
    </source>
</evidence>
<feature type="domain" description="RRM" evidence="2">
    <location>
        <begin position="1"/>
        <end position="61"/>
    </location>
</feature>
<dbReference type="SUPFAM" id="SSF54928">
    <property type="entry name" value="RNA-binding domain, RBD"/>
    <property type="match status" value="1"/>
</dbReference>
<dbReference type="InterPro" id="IPR000504">
    <property type="entry name" value="RRM_dom"/>
</dbReference>
<dbReference type="Proteomes" id="UP001281410">
    <property type="component" value="Unassembled WGS sequence"/>
</dbReference>
<organism evidence="3 4">
    <name type="scientific">Dipteronia sinensis</name>
    <dbReference type="NCBI Taxonomy" id="43782"/>
    <lineage>
        <taxon>Eukaryota</taxon>
        <taxon>Viridiplantae</taxon>
        <taxon>Streptophyta</taxon>
        <taxon>Embryophyta</taxon>
        <taxon>Tracheophyta</taxon>
        <taxon>Spermatophyta</taxon>
        <taxon>Magnoliopsida</taxon>
        <taxon>eudicotyledons</taxon>
        <taxon>Gunneridae</taxon>
        <taxon>Pentapetalae</taxon>
        <taxon>rosids</taxon>
        <taxon>malvids</taxon>
        <taxon>Sapindales</taxon>
        <taxon>Sapindaceae</taxon>
        <taxon>Hippocastanoideae</taxon>
        <taxon>Acereae</taxon>
        <taxon>Dipteronia</taxon>
    </lineage>
</organism>
<reference evidence="3" key="1">
    <citation type="journal article" date="2023" name="Plant J.">
        <title>Genome sequences and population genomics provide insights into the demographic history, inbreeding, and mutation load of two 'living fossil' tree species of Dipteronia.</title>
        <authorList>
            <person name="Feng Y."/>
            <person name="Comes H.P."/>
            <person name="Chen J."/>
            <person name="Zhu S."/>
            <person name="Lu R."/>
            <person name="Zhang X."/>
            <person name="Li P."/>
            <person name="Qiu J."/>
            <person name="Olsen K.M."/>
            <person name="Qiu Y."/>
        </authorList>
    </citation>
    <scope>NUCLEOTIDE SEQUENCE</scope>
    <source>
        <strain evidence="3">NBL</strain>
    </source>
</reference>